<dbReference type="AlphaFoldDB" id="A0A6M3L3U3"/>
<accession>A0A6M3L3U3</accession>
<dbReference type="EMBL" id="MT142843">
    <property type="protein sequence ID" value="QJA89387.1"/>
    <property type="molecule type" value="Genomic_DNA"/>
</dbReference>
<organism evidence="1">
    <name type="scientific">viral metagenome</name>
    <dbReference type="NCBI Taxonomy" id="1070528"/>
    <lineage>
        <taxon>unclassified sequences</taxon>
        <taxon>metagenomes</taxon>
        <taxon>organismal metagenomes</taxon>
    </lineage>
</organism>
<proteinExistence type="predicted"/>
<name>A0A6M3L3U3_9ZZZZ</name>
<dbReference type="Gene3D" id="2.20.28.30">
    <property type="entry name" value="RNA polymerase ii, chain L"/>
    <property type="match status" value="1"/>
</dbReference>
<protein>
    <submittedName>
        <fullName evidence="1">Uncharacterized protein</fullName>
    </submittedName>
</protein>
<sequence>MTPDVSGITRYGCWRCGKRYEMDWYDEALKAFVCPHCGDVLTMAQALRFLGHGDHKCEGCKDEKKADPPKETGHIFGPGVWKSILPLEDRVRFAYI</sequence>
<gene>
    <name evidence="1" type="ORF">MM415B02558_0005</name>
</gene>
<reference evidence="1" key="1">
    <citation type="submission" date="2020-03" db="EMBL/GenBank/DDBJ databases">
        <title>The deep terrestrial virosphere.</title>
        <authorList>
            <person name="Holmfeldt K."/>
            <person name="Nilsson E."/>
            <person name="Simone D."/>
            <person name="Lopez-Fernandez M."/>
            <person name="Wu X."/>
            <person name="de Brujin I."/>
            <person name="Lundin D."/>
            <person name="Andersson A."/>
            <person name="Bertilsson S."/>
            <person name="Dopson M."/>
        </authorList>
    </citation>
    <scope>NUCLEOTIDE SEQUENCE</scope>
    <source>
        <strain evidence="1">MM415B02558</strain>
    </source>
</reference>
<evidence type="ECO:0000313" key="1">
    <source>
        <dbReference type="EMBL" id="QJA89387.1"/>
    </source>
</evidence>